<gene>
    <name evidence="2" type="ORF">KDW_18500</name>
</gene>
<comment type="caution">
    <text evidence="2">The sequence shown here is derived from an EMBL/GenBank/DDBJ whole genome shotgun (WGS) entry which is preliminary data.</text>
</comment>
<reference evidence="2 3" key="1">
    <citation type="submission" date="2019-10" db="EMBL/GenBank/DDBJ databases">
        <title>Dictyobacter vulcani sp. nov., within the class Ktedonobacteria, isolated from soil of volcanic Mt. Zao.</title>
        <authorList>
            <person name="Zheng Y."/>
            <person name="Wang C.M."/>
            <person name="Sakai Y."/>
            <person name="Abe K."/>
            <person name="Yokota A."/>
            <person name="Yabe S."/>
        </authorList>
    </citation>
    <scope>NUCLEOTIDE SEQUENCE [LARGE SCALE GENOMIC DNA]</scope>
    <source>
        <strain evidence="2 3">W12</strain>
    </source>
</reference>
<evidence type="ECO:0008006" key="4">
    <source>
        <dbReference type="Google" id="ProtNLM"/>
    </source>
</evidence>
<protein>
    <recommendedName>
        <fullName evidence="4">YtxH domain-containing protein</fullName>
    </recommendedName>
</protein>
<accession>A0A5J4KEJ4</accession>
<dbReference type="Proteomes" id="UP000326912">
    <property type="component" value="Unassembled WGS sequence"/>
</dbReference>
<dbReference type="PANTHER" id="PTHR35792">
    <property type="entry name" value="GENERAL STRESS PROTEIN"/>
    <property type="match status" value="1"/>
</dbReference>
<feature type="signal peptide" evidence="1">
    <location>
        <begin position="1"/>
        <end position="17"/>
    </location>
</feature>
<dbReference type="InterPro" id="IPR024623">
    <property type="entry name" value="YtxH"/>
</dbReference>
<dbReference type="Pfam" id="PF12732">
    <property type="entry name" value="YtxH"/>
    <property type="match status" value="1"/>
</dbReference>
<dbReference type="RefSeq" id="WP_151755660.1">
    <property type="nucleotide sequence ID" value="NZ_BKZW01000001.1"/>
</dbReference>
<evidence type="ECO:0000313" key="3">
    <source>
        <dbReference type="Proteomes" id="UP000326912"/>
    </source>
</evidence>
<dbReference type="PANTHER" id="PTHR35792:SF1">
    <property type="entry name" value="SLL0268 PROTEIN"/>
    <property type="match status" value="1"/>
</dbReference>
<feature type="chain" id="PRO_5023876349" description="YtxH domain-containing protein" evidence="1">
    <location>
        <begin position="18"/>
        <end position="84"/>
    </location>
</feature>
<dbReference type="EMBL" id="BKZW01000001">
    <property type="protein sequence ID" value="GER87688.1"/>
    <property type="molecule type" value="Genomic_DNA"/>
</dbReference>
<sequence length="84" mass="9284">MKFFVGMLLGFSLGVAAGLLVAPQSGEATRAQLNEQGVQLRSTAFNDEIRARAQEALVQGRELYSRTKTELNDRYTRAKSSSEF</sequence>
<keyword evidence="1" id="KW-0732">Signal</keyword>
<evidence type="ECO:0000313" key="2">
    <source>
        <dbReference type="EMBL" id="GER87688.1"/>
    </source>
</evidence>
<dbReference type="AlphaFoldDB" id="A0A5J4KEJ4"/>
<name>A0A5J4KEJ4_9CHLR</name>
<organism evidence="2 3">
    <name type="scientific">Dictyobacter vulcani</name>
    <dbReference type="NCBI Taxonomy" id="2607529"/>
    <lineage>
        <taxon>Bacteria</taxon>
        <taxon>Bacillati</taxon>
        <taxon>Chloroflexota</taxon>
        <taxon>Ktedonobacteria</taxon>
        <taxon>Ktedonobacterales</taxon>
        <taxon>Dictyobacteraceae</taxon>
        <taxon>Dictyobacter</taxon>
    </lineage>
</organism>
<keyword evidence="3" id="KW-1185">Reference proteome</keyword>
<evidence type="ECO:0000256" key="1">
    <source>
        <dbReference type="SAM" id="SignalP"/>
    </source>
</evidence>
<dbReference type="InterPro" id="IPR052928">
    <property type="entry name" value="Desiccation-related_membrane"/>
</dbReference>
<proteinExistence type="predicted"/>